<evidence type="ECO:0000313" key="1">
    <source>
        <dbReference type="EMBL" id="KAJ1900061.1"/>
    </source>
</evidence>
<evidence type="ECO:0000313" key="2">
    <source>
        <dbReference type="Proteomes" id="UP001150581"/>
    </source>
</evidence>
<keyword evidence="2" id="KW-1185">Reference proteome</keyword>
<dbReference type="Proteomes" id="UP001150581">
    <property type="component" value="Unassembled WGS sequence"/>
</dbReference>
<reference evidence="1" key="1">
    <citation type="submission" date="2022-07" db="EMBL/GenBank/DDBJ databases">
        <title>Phylogenomic reconstructions and comparative analyses of Kickxellomycotina fungi.</title>
        <authorList>
            <person name="Reynolds N.K."/>
            <person name="Stajich J.E."/>
            <person name="Barry K."/>
            <person name="Grigoriev I.V."/>
            <person name="Crous P."/>
            <person name="Smith M.E."/>
        </authorList>
    </citation>
    <scope>NUCLEOTIDE SEQUENCE</scope>
    <source>
        <strain evidence="1">Benny 63K</strain>
    </source>
</reference>
<gene>
    <name evidence="1" type="primary">FAM72A</name>
    <name evidence="1" type="ORF">LPJ66_001715</name>
</gene>
<name>A0ACC1ISE6_9FUNG</name>
<comment type="caution">
    <text evidence="1">The sequence shown here is derived from an EMBL/GenBank/DDBJ whole genome shotgun (WGS) entry which is preliminary data.</text>
</comment>
<sequence>MARPAIRCFSTDLPPLGCDIVSQPVAPPIADMLIDSGCNTCSSLTHHARRFDLAPSGPCDCHVQDIACLGCGNVVGYYIHRPCFRCLAQRLRIKQRGFQHLWTFYQDNVFAVQRENEFGELVGWEELPVPPAPTATAIRSSQSSQSISTQTTTRQAMRSQSEASLAAIQESIIIESSNGAGYSRAIADVTREYGSSSMGAARIAGIQSPPTLTPPPLQSDIPPMNERTLAIVASASASADSVSASAAAAATADAQSFNTQSSNAPTARRAQWLMYMSQRVSAERILHNPRAGREARQEAIRTLTALREQEWNMSVRGTNAASTAATSTNDLPVVTSAQDPTPFRPSTQVVSARSNNSGPATLVLNTPSYSSASSPSSAATAARRDEVMEPLRPAKSKYANAPPPAGLSNWLFQVGLDCMVKWEEGTLSR</sequence>
<dbReference type="EMBL" id="JANBPG010000105">
    <property type="protein sequence ID" value="KAJ1900061.1"/>
    <property type="molecule type" value="Genomic_DNA"/>
</dbReference>
<accession>A0ACC1ISE6</accession>
<protein>
    <submittedName>
        <fullName evidence="1">Protein fam72a</fullName>
    </submittedName>
</protein>
<proteinExistence type="predicted"/>
<organism evidence="1 2">
    <name type="scientific">Kickxella alabastrina</name>
    <dbReference type="NCBI Taxonomy" id="61397"/>
    <lineage>
        <taxon>Eukaryota</taxon>
        <taxon>Fungi</taxon>
        <taxon>Fungi incertae sedis</taxon>
        <taxon>Zoopagomycota</taxon>
        <taxon>Kickxellomycotina</taxon>
        <taxon>Kickxellomycetes</taxon>
        <taxon>Kickxellales</taxon>
        <taxon>Kickxellaceae</taxon>
        <taxon>Kickxella</taxon>
    </lineage>
</organism>